<comment type="caution">
    <text evidence="16">The sequence shown here is derived from an EMBL/GenBank/DDBJ whole genome shotgun (WGS) entry which is preliminary data.</text>
</comment>
<dbReference type="Pfam" id="PF00690">
    <property type="entry name" value="Cation_ATPase_N"/>
    <property type="match status" value="1"/>
</dbReference>
<dbReference type="AlphaFoldDB" id="A0A9D1LK12"/>
<keyword evidence="6 14" id="KW-0812">Transmembrane</keyword>
<dbReference type="Pfam" id="PF13246">
    <property type="entry name" value="Cation_ATPase"/>
    <property type="match status" value="1"/>
</dbReference>
<evidence type="ECO:0000256" key="7">
    <source>
        <dbReference type="ARBA" id="ARBA00022723"/>
    </source>
</evidence>
<feature type="domain" description="Cation-transporting P-type ATPase N-terminal" evidence="15">
    <location>
        <begin position="3"/>
        <end position="76"/>
    </location>
</feature>
<dbReference type="InterPro" id="IPR004014">
    <property type="entry name" value="ATPase_P-typ_cation-transptr_N"/>
</dbReference>
<evidence type="ECO:0000256" key="2">
    <source>
        <dbReference type="ARBA" id="ARBA00005675"/>
    </source>
</evidence>
<dbReference type="InterPro" id="IPR001757">
    <property type="entry name" value="P_typ_ATPase"/>
</dbReference>
<dbReference type="SFLD" id="SFLDS00003">
    <property type="entry name" value="Haloacid_Dehalogenase"/>
    <property type="match status" value="1"/>
</dbReference>
<dbReference type="PRINTS" id="PR00119">
    <property type="entry name" value="CATATPASE"/>
</dbReference>
<keyword evidence="5" id="KW-0109">Calcium transport</keyword>
<dbReference type="SUPFAM" id="SSF81653">
    <property type="entry name" value="Calcium ATPase, transduction domain A"/>
    <property type="match status" value="1"/>
</dbReference>
<feature type="transmembrane region" description="Helical" evidence="14">
    <location>
        <begin position="795"/>
        <end position="816"/>
    </location>
</feature>
<accession>A0A9D1LK12</accession>
<keyword evidence="8" id="KW-0547">Nucleotide-binding</keyword>
<dbReference type="FunFam" id="3.40.50.1000:FF:000028">
    <property type="entry name" value="Calcium-transporting P-type ATPase, putative"/>
    <property type="match status" value="1"/>
</dbReference>
<dbReference type="Gene3D" id="3.40.50.1000">
    <property type="entry name" value="HAD superfamily/HAD-like"/>
    <property type="match status" value="1"/>
</dbReference>
<feature type="transmembrane region" description="Helical" evidence="14">
    <location>
        <begin position="79"/>
        <end position="99"/>
    </location>
</feature>
<evidence type="ECO:0000259" key="15">
    <source>
        <dbReference type="SMART" id="SM00831"/>
    </source>
</evidence>
<dbReference type="SUPFAM" id="SSF81665">
    <property type="entry name" value="Calcium ATPase, transmembrane domain M"/>
    <property type="match status" value="1"/>
</dbReference>
<dbReference type="PRINTS" id="PR00120">
    <property type="entry name" value="HATPASE"/>
</dbReference>
<dbReference type="GO" id="GO:0005886">
    <property type="term" value="C:plasma membrane"/>
    <property type="evidence" value="ECO:0007669"/>
    <property type="project" value="UniProtKB-SubCell"/>
</dbReference>
<keyword evidence="7" id="KW-0479">Metal-binding</keyword>
<dbReference type="Proteomes" id="UP000824082">
    <property type="component" value="Unassembled WGS sequence"/>
</dbReference>
<evidence type="ECO:0000313" key="17">
    <source>
        <dbReference type="Proteomes" id="UP000824082"/>
    </source>
</evidence>
<proteinExistence type="inferred from homology"/>
<dbReference type="SUPFAM" id="SSF56784">
    <property type="entry name" value="HAD-like"/>
    <property type="match status" value="1"/>
</dbReference>
<dbReference type="Gene3D" id="1.20.1110.10">
    <property type="entry name" value="Calcium-transporting ATPase, transmembrane domain"/>
    <property type="match status" value="3"/>
</dbReference>
<feature type="transmembrane region" description="Helical" evidence="14">
    <location>
        <begin position="48"/>
        <end position="73"/>
    </location>
</feature>
<dbReference type="InterPro" id="IPR059000">
    <property type="entry name" value="ATPase_P-type_domA"/>
</dbReference>
<feature type="transmembrane region" description="Helical" evidence="14">
    <location>
        <begin position="271"/>
        <end position="296"/>
    </location>
</feature>
<dbReference type="PANTHER" id="PTHR42861">
    <property type="entry name" value="CALCIUM-TRANSPORTING ATPASE"/>
    <property type="match status" value="1"/>
</dbReference>
<dbReference type="SFLD" id="SFLDG00002">
    <property type="entry name" value="C1.7:_P-type_atpase_like"/>
    <property type="match status" value="1"/>
</dbReference>
<dbReference type="SMART" id="SM00831">
    <property type="entry name" value="Cation_ATPase_N"/>
    <property type="match status" value="1"/>
</dbReference>
<keyword evidence="5" id="KW-0813">Transport</keyword>
<dbReference type="NCBIfam" id="TIGR01494">
    <property type="entry name" value="ATPase_P-type"/>
    <property type="match status" value="4"/>
</dbReference>
<evidence type="ECO:0000256" key="1">
    <source>
        <dbReference type="ARBA" id="ARBA00004651"/>
    </source>
</evidence>
<dbReference type="SUPFAM" id="SSF81660">
    <property type="entry name" value="Metal cation-transporting ATPase, ATP-binding domain N"/>
    <property type="match status" value="1"/>
</dbReference>
<evidence type="ECO:0000256" key="5">
    <source>
        <dbReference type="ARBA" id="ARBA00022568"/>
    </source>
</evidence>
<dbReference type="Pfam" id="PF00122">
    <property type="entry name" value="E1-E2_ATPase"/>
    <property type="match status" value="1"/>
</dbReference>
<evidence type="ECO:0000256" key="6">
    <source>
        <dbReference type="ARBA" id="ARBA00022692"/>
    </source>
</evidence>
<feature type="transmembrane region" description="Helical" evidence="14">
    <location>
        <begin position="730"/>
        <end position="751"/>
    </location>
</feature>
<dbReference type="Pfam" id="PF08282">
    <property type="entry name" value="Hydrolase_3"/>
    <property type="match status" value="1"/>
</dbReference>
<keyword evidence="5" id="KW-0106">Calcium</keyword>
<evidence type="ECO:0000256" key="12">
    <source>
        <dbReference type="ARBA" id="ARBA00023136"/>
    </source>
</evidence>
<evidence type="ECO:0000256" key="14">
    <source>
        <dbReference type="SAM" id="Phobius"/>
    </source>
</evidence>
<keyword evidence="11 14" id="KW-1133">Transmembrane helix</keyword>
<dbReference type="InterPro" id="IPR023298">
    <property type="entry name" value="ATPase_P-typ_TM_dom_sf"/>
</dbReference>
<dbReference type="Pfam" id="PF00689">
    <property type="entry name" value="Cation_ATPase_C"/>
    <property type="match status" value="1"/>
</dbReference>
<dbReference type="InterPro" id="IPR006068">
    <property type="entry name" value="ATPase_P-typ_cation-transptr_C"/>
</dbReference>
<evidence type="ECO:0000256" key="8">
    <source>
        <dbReference type="ARBA" id="ARBA00022741"/>
    </source>
</evidence>
<keyword evidence="5" id="KW-0406">Ion transport</keyword>
<dbReference type="FunFam" id="3.40.50.1000:FF:000001">
    <property type="entry name" value="Phospholipid-transporting ATPase IC"/>
    <property type="match status" value="1"/>
</dbReference>
<feature type="transmembrane region" description="Helical" evidence="14">
    <location>
        <begin position="660"/>
        <end position="681"/>
    </location>
</feature>
<dbReference type="InterPro" id="IPR018303">
    <property type="entry name" value="ATPase_P-typ_P_site"/>
</dbReference>
<dbReference type="FunFam" id="2.70.150.10:FF:000016">
    <property type="entry name" value="Calcium-transporting P-type ATPase putative"/>
    <property type="match status" value="1"/>
</dbReference>
<dbReference type="EMBL" id="DVMX01000062">
    <property type="protein sequence ID" value="HIU41576.1"/>
    <property type="molecule type" value="Genomic_DNA"/>
</dbReference>
<protein>
    <recommendedName>
        <fullName evidence="3">P-type Ca(2+) transporter</fullName>
        <ecNumber evidence="3">7.2.2.10</ecNumber>
    </recommendedName>
</protein>
<dbReference type="GO" id="GO:0016887">
    <property type="term" value="F:ATP hydrolysis activity"/>
    <property type="evidence" value="ECO:0007669"/>
    <property type="project" value="InterPro"/>
</dbReference>
<sequence>MKQDWNCSAQELFEKLDSGQSGLSQAQVEAHQQAHGLNQLQEKKKKSVFMVFLSQFADMLVIVLLVAALISMITGSLESTLVILAVLIMNAVLGTVQHVKAEKSLEGLKAMSAPNARVLRDGKELSIPSREVTVGDIVLLEAGDLVPADGRIIESASLKVNESALTGESEGVEKTDQLLEEENPALGDRVNMAYSSSLVLYGRGKLLVTAVGMETEIGKIASLMEQTKERQTPLQKTLDQFSKKLSIGIMIVCLAVFIINLFHGMNWLDSLLFAVALAVAAIPEALSSIVTIALAIGTSKMAKQHAIMKKLQAVEGLGCVSVICSDKTGTLTQNKMTVTDSYAHDKAQKNLLMEASVLCNDSYVDDEKELGDPTETALKQWYRRERPDLDAFLSAHPKVFELPFDSDRKLMSVLVELDGKMQMFTKGAVDVMSARITRMEEQGKLRPVTQQDLEAIAAQNQAYSEQGLRVLCFGYREVAGDTLTLEDETDFIFLGLVAMMDPPRPESKQAVADCIRAGIKPVMITGDHVTTASAIASQIGILREGNRAVTGAELDAMSDEELAQNLEQISVYARVSPEHKIRIVQQWQAKHRYVAMTGDGVNDAPALKQADVGVAMGITGTEVSKDAASMILTDDNFATIVQAVANGRAVYQNIKNAIKFLLSGNAAGILCVLFCSIAGLAQPFTTVQLLFINLLTDSLPALAIAMEPGNRDLLGQKPRDSRESLLTKDFLRDVGLQGVLIAIATMAAFFFGLQTSAEVACTMSFATICLARLWYGFCCRGSQSLLRLGFLTNKYSIGAFLLGAALLACVLLIPGLEGLFDVAGLAGVHFGVIVGFSVIPSVIVQIWRMISEAVKGKKEKKNQ</sequence>
<dbReference type="PROSITE" id="PS00154">
    <property type="entry name" value="ATPASE_E1_E2"/>
    <property type="match status" value="1"/>
</dbReference>
<comment type="catalytic activity">
    <reaction evidence="13">
        <text>Ca(2+)(in) + ATP + H2O = Ca(2+)(out) + ADP + phosphate + H(+)</text>
        <dbReference type="Rhea" id="RHEA:18105"/>
        <dbReference type="ChEBI" id="CHEBI:15377"/>
        <dbReference type="ChEBI" id="CHEBI:15378"/>
        <dbReference type="ChEBI" id="CHEBI:29108"/>
        <dbReference type="ChEBI" id="CHEBI:30616"/>
        <dbReference type="ChEBI" id="CHEBI:43474"/>
        <dbReference type="ChEBI" id="CHEBI:456216"/>
        <dbReference type="EC" id="7.2.2.10"/>
    </reaction>
</comment>
<keyword evidence="10" id="KW-1278">Translocase</keyword>
<dbReference type="GO" id="GO:0005388">
    <property type="term" value="F:P-type calcium transporter activity"/>
    <property type="evidence" value="ECO:0007669"/>
    <property type="project" value="UniProtKB-EC"/>
</dbReference>
<evidence type="ECO:0000256" key="9">
    <source>
        <dbReference type="ARBA" id="ARBA00022840"/>
    </source>
</evidence>
<evidence type="ECO:0000256" key="10">
    <source>
        <dbReference type="ARBA" id="ARBA00022967"/>
    </source>
</evidence>
<dbReference type="InterPro" id="IPR008250">
    <property type="entry name" value="ATPase_P-typ_transduc_dom_A_sf"/>
</dbReference>
<evidence type="ECO:0000256" key="4">
    <source>
        <dbReference type="ARBA" id="ARBA00022475"/>
    </source>
</evidence>
<reference evidence="16" key="2">
    <citation type="journal article" date="2021" name="PeerJ">
        <title>Extensive microbial diversity within the chicken gut microbiome revealed by metagenomics and culture.</title>
        <authorList>
            <person name="Gilroy R."/>
            <person name="Ravi A."/>
            <person name="Getino M."/>
            <person name="Pursley I."/>
            <person name="Horton D.L."/>
            <person name="Alikhan N.F."/>
            <person name="Baker D."/>
            <person name="Gharbi K."/>
            <person name="Hall N."/>
            <person name="Watson M."/>
            <person name="Adriaenssens E.M."/>
            <person name="Foster-Nyarko E."/>
            <person name="Jarju S."/>
            <person name="Secka A."/>
            <person name="Antonio M."/>
            <person name="Oren A."/>
            <person name="Chaudhuri R.R."/>
            <person name="La Ragione R."/>
            <person name="Hildebrand F."/>
            <person name="Pallen M.J."/>
        </authorList>
    </citation>
    <scope>NUCLEOTIDE SEQUENCE</scope>
    <source>
        <strain evidence="16">4509</strain>
    </source>
</reference>
<feature type="transmembrane region" description="Helical" evidence="14">
    <location>
        <begin position="245"/>
        <end position="265"/>
    </location>
</feature>
<dbReference type="GO" id="GO:0140352">
    <property type="term" value="P:export from cell"/>
    <property type="evidence" value="ECO:0007669"/>
    <property type="project" value="UniProtKB-ARBA"/>
</dbReference>
<organism evidence="16 17">
    <name type="scientific">Candidatus Egerieicola faecale</name>
    <dbReference type="NCBI Taxonomy" id="2840774"/>
    <lineage>
        <taxon>Bacteria</taxon>
        <taxon>Bacillati</taxon>
        <taxon>Bacillota</taxon>
        <taxon>Clostridia</taxon>
        <taxon>Eubacteriales</taxon>
        <taxon>Oscillospiraceae</taxon>
        <taxon>Oscillospiraceae incertae sedis</taxon>
        <taxon>Candidatus Egerieicola</taxon>
    </lineage>
</organism>
<keyword evidence="12 14" id="KW-0472">Membrane</keyword>
<dbReference type="InterPro" id="IPR044492">
    <property type="entry name" value="P_typ_ATPase_HD_dom"/>
</dbReference>
<gene>
    <name evidence="16" type="ORF">IAD19_03395</name>
</gene>
<comment type="similarity">
    <text evidence="2">Belongs to the cation transport ATPase (P-type) (TC 3.A.3) family. Type IIA subfamily.</text>
</comment>
<feature type="transmembrane region" description="Helical" evidence="14">
    <location>
        <begin position="828"/>
        <end position="850"/>
    </location>
</feature>
<keyword evidence="4" id="KW-1003">Cell membrane</keyword>
<evidence type="ECO:0000256" key="3">
    <source>
        <dbReference type="ARBA" id="ARBA00012790"/>
    </source>
</evidence>
<dbReference type="EC" id="7.2.2.10" evidence="3"/>
<name>A0A9D1LK12_9FIRM</name>
<dbReference type="GO" id="GO:0005524">
    <property type="term" value="F:ATP binding"/>
    <property type="evidence" value="ECO:0007669"/>
    <property type="project" value="UniProtKB-KW"/>
</dbReference>
<dbReference type="SFLD" id="SFLDF00027">
    <property type="entry name" value="p-type_atpase"/>
    <property type="match status" value="1"/>
</dbReference>
<dbReference type="CDD" id="cd02089">
    <property type="entry name" value="P-type_ATPase_Ca_prok"/>
    <property type="match status" value="1"/>
</dbReference>
<evidence type="ECO:0000256" key="13">
    <source>
        <dbReference type="ARBA" id="ARBA00048694"/>
    </source>
</evidence>
<comment type="subcellular location">
    <subcellularLocation>
        <location evidence="1">Cell membrane</location>
        <topology evidence="1">Multi-pass membrane protein</topology>
    </subcellularLocation>
</comment>
<reference evidence="16" key="1">
    <citation type="submission" date="2020-10" db="EMBL/GenBank/DDBJ databases">
        <authorList>
            <person name="Gilroy R."/>
        </authorList>
    </citation>
    <scope>NUCLEOTIDE SEQUENCE</scope>
    <source>
        <strain evidence="16">4509</strain>
    </source>
</reference>
<keyword evidence="9" id="KW-0067">ATP-binding</keyword>
<dbReference type="InterPro" id="IPR023214">
    <property type="entry name" value="HAD_sf"/>
</dbReference>
<dbReference type="Gene3D" id="2.70.150.10">
    <property type="entry name" value="Calcium-transporting ATPase, cytoplasmic transduction domain A"/>
    <property type="match status" value="1"/>
</dbReference>
<evidence type="ECO:0000256" key="11">
    <source>
        <dbReference type="ARBA" id="ARBA00022989"/>
    </source>
</evidence>
<dbReference type="Gene3D" id="3.40.1110.10">
    <property type="entry name" value="Calcium-transporting ATPase, cytoplasmic domain N"/>
    <property type="match status" value="1"/>
</dbReference>
<evidence type="ECO:0000313" key="16">
    <source>
        <dbReference type="EMBL" id="HIU41576.1"/>
    </source>
</evidence>
<dbReference type="GO" id="GO:0046872">
    <property type="term" value="F:metal ion binding"/>
    <property type="evidence" value="ECO:0007669"/>
    <property type="project" value="UniProtKB-KW"/>
</dbReference>
<dbReference type="InterPro" id="IPR023299">
    <property type="entry name" value="ATPase_P-typ_cyto_dom_N"/>
</dbReference>
<dbReference type="InterPro" id="IPR036412">
    <property type="entry name" value="HAD-like_sf"/>
</dbReference>